<evidence type="ECO:0000313" key="2">
    <source>
        <dbReference type="EMBL" id="QHF10121.1"/>
    </source>
</evidence>
<dbReference type="EMBL" id="CP047267">
    <property type="protein sequence ID" value="QHF10121.1"/>
    <property type="molecule type" value="Genomic_DNA"/>
</dbReference>
<feature type="compositionally biased region" description="Basic and acidic residues" evidence="1">
    <location>
        <begin position="14"/>
        <end position="27"/>
    </location>
</feature>
<reference evidence="2 3" key="1">
    <citation type="journal article" date="2014" name="Genome Announc.">
        <title>Draft Genome Sequences of a Phylogenetically Diverse Suite of Pseudomonas syringae Strains from Multiple Source Populations.</title>
        <authorList>
            <person name="Baltrus D.A."/>
            <person name="Yourstone S."/>
            <person name="Lind A."/>
            <person name="Guilbaud C."/>
            <person name="Sands D.C."/>
            <person name="Jones C.D."/>
            <person name="Morris C.E."/>
            <person name="Dangl J.L."/>
        </authorList>
    </citation>
    <scope>NUCLEOTIDE SEQUENCE [LARGE SCALE GENOMIC DNA]</scope>
    <source>
        <strain evidence="2 3">UB303</strain>
    </source>
</reference>
<name>A0AAJ4B1N4_PSESX</name>
<evidence type="ECO:0000313" key="3">
    <source>
        <dbReference type="Proteomes" id="UP000464688"/>
    </source>
</evidence>
<feature type="region of interest" description="Disordered" evidence="1">
    <location>
        <begin position="1"/>
        <end position="27"/>
    </location>
</feature>
<proteinExistence type="predicted"/>
<protein>
    <submittedName>
        <fullName evidence="2">Uncharacterized protein</fullName>
    </submittedName>
</protein>
<gene>
    <name evidence="2" type="ORF">N026_22725</name>
</gene>
<accession>A0AAJ4B1N4</accession>
<dbReference type="Proteomes" id="UP000464688">
    <property type="component" value="Chromosome"/>
</dbReference>
<sequence>MSCWRTCASLSGSNREDAERPERHANAEHWHDSVLTDAYRSSRSSGLPPESWTVLARRLSPVFYGAQAV</sequence>
<evidence type="ECO:0000256" key="1">
    <source>
        <dbReference type="SAM" id="MobiDB-lite"/>
    </source>
</evidence>
<dbReference type="AlphaFoldDB" id="A0AAJ4B1N4"/>
<organism evidence="2 3">
    <name type="scientific">Pseudomonas syringae UB303</name>
    <dbReference type="NCBI Taxonomy" id="1357287"/>
    <lineage>
        <taxon>Bacteria</taxon>
        <taxon>Pseudomonadati</taxon>
        <taxon>Pseudomonadota</taxon>
        <taxon>Gammaproteobacteria</taxon>
        <taxon>Pseudomonadales</taxon>
        <taxon>Pseudomonadaceae</taxon>
        <taxon>Pseudomonas</taxon>
        <taxon>Pseudomonas syringae</taxon>
    </lineage>
</organism>